<evidence type="ECO:0000256" key="8">
    <source>
        <dbReference type="SAM" id="Coils"/>
    </source>
</evidence>
<evidence type="ECO:0000256" key="9">
    <source>
        <dbReference type="SAM" id="MobiDB-lite"/>
    </source>
</evidence>
<keyword evidence="2" id="KW-0690">Ribosome biogenesis</keyword>
<evidence type="ECO:0000256" key="1">
    <source>
        <dbReference type="ARBA" id="ARBA00004604"/>
    </source>
</evidence>
<feature type="compositionally biased region" description="Acidic residues" evidence="9">
    <location>
        <begin position="621"/>
        <end position="630"/>
    </location>
</feature>
<evidence type="ECO:0000259" key="11">
    <source>
        <dbReference type="Pfam" id="PF07780"/>
    </source>
</evidence>
<dbReference type="GO" id="GO:0005730">
    <property type="term" value="C:nucleolus"/>
    <property type="evidence" value="ECO:0007669"/>
    <property type="project" value="UniProtKB-SubCell"/>
</dbReference>
<proteinExistence type="inferred from homology"/>
<accession>A0A4Z1SNC4</accession>
<dbReference type="Pfam" id="PF07780">
    <property type="entry name" value="Spb1_C"/>
    <property type="match status" value="1"/>
</dbReference>
<evidence type="ECO:0000259" key="12">
    <source>
        <dbReference type="Pfam" id="PF11861"/>
    </source>
</evidence>
<keyword evidence="5" id="KW-0808">Transferase</keyword>
<feature type="coiled-coil region" evidence="8">
    <location>
        <begin position="644"/>
        <end position="673"/>
    </location>
</feature>
<comment type="subcellular location">
    <subcellularLocation>
        <location evidence="1">Nucleus</location>
        <location evidence="1">Nucleolus</location>
    </subcellularLocation>
</comment>
<dbReference type="GO" id="GO:0008650">
    <property type="term" value="F:rRNA (uridine-2'-O-)-methyltransferase activity"/>
    <property type="evidence" value="ECO:0007669"/>
    <property type="project" value="TreeGrafter"/>
</dbReference>
<evidence type="ECO:0000256" key="6">
    <source>
        <dbReference type="ARBA" id="ARBA00022691"/>
    </source>
</evidence>
<dbReference type="InterPro" id="IPR012920">
    <property type="entry name" value="rRNA_MeTfrase_SPB1-like_C"/>
</dbReference>
<organism evidence="13 14">
    <name type="scientific">Giardia muris</name>
    <dbReference type="NCBI Taxonomy" id="5742"/>
    <lineage>
        <taxon>Eukaryota</taxon>
        <taxon>Metamonada</taxon>
        <taxon>Diplomonadida</taxon>
        <taxon>Hexamitidae</taxon>
        <taxon>Giardiinae</taxon>
        <taxon>Giardia</taxon>
    </lineage>
</organism>
<comment type="caution">
    <text evidence="13">The sequence shown here is derived from an EMBL/GenBank/DDBJ whole genome shotgun (WGS) entry which is preliminary data.</text>
</comment>
<dbReference type="PANTHER" id="PTHR10920:SF13">
    <property type="entry name" value="PRE-RRNA 2'-O-RIBOSE RNA METHYLTRANSFERASE FTSJ3"/>
    <property type="match status" value="1"/>
</dbReference>
<dbReference type="InterPro" id="IPR029063">
    <property type="entry name" value="SAM-dependent_MTases_sf"/>
</dbReference>
<dbReference type="AlphaFoldDB" id="A0A4Z1SNC4"/>
<dbReference type="Pfam" id="PF01728">
    <property type="entry name" value="FtsJ"/>
    <property type="match status" value="1"/>
</dbReference>
<evidence type="ECO:0000259" key="10">
    <source>
        <dbReference type="Pfam" id="PF01728"/>
    </source>
</evidence>
<evidence type="ECO:0000256" key="7">
    <source>
        <dbReference type="ARBA" id="ARBA00023242"/>
    </source>
</evidence>
<feature type="compositionally biased region" description="Basic and acidic residues" evidence="9">
    <location>
        <begin position="694"/>
        <end position="707"/>
    </location>
</feature>
<dbReference type="GO" id="GO:0016435">
    <property type="term" value="F:rRNA (guanine) methyltransferase activity"/>
    <property type="evidence" value="ECO:0007669"/>
    <property type="project" value="TreeGrafter"/>
</dbReference>
<feature type="compositionally biased region" description="Basic and acidic residues" evidence="9">
    <location>
        <begin position="609"/>
        <end position="619"/>
    </location>
</feature>
<dbReference type="GO" id="GO:0051301">
    <property type="term" value="P:cell division"/>
    <property type="evidence" value="ECO:0007669"/>
    <property type="project" value="UniProtKB-KW"/>
</dbReference>
<dbReference type="InterPro" id="IPR050082">
    <property type="entry name" value="RNA_methyltr_RlmE"/>
</dbReference>
<dbReference type="VEuPathDB" id="GiardiaDB:GMRT_12379"/>
<keyword evidence="13" id="KW-0132">Cell division</keyword>
<feature type="domain" description="DUF3381" evidence="12">
    <location>
        <begin position="259"/>
        <end position="459"/>
    </location>
</feature>
<evidence type="ECO:0000256" key="2">
    <source>
        <dbReference type="ARBA" id="ARBA00022517"/>
    </source>
</evidence>
<dbReference type="Proteomes" id="UP000315496">
    <property type="component" value="Chromosome 4"/>
</dbReference>
<keyword evidence="3" id="KW-0698">rRNA processing</keyword>
<name>A0A4Z1SNC4_GIAMU</name>
<dbReference type="HAMAP" id="MF_01547">
    <property type="entry name" value="RNA_methyltr_E"/>
    <property type="match status" value="1"/>
</dbReference>
<keyword evidence="8" id="KW-0175">Coiled coil</keyword>
<protein>
    <submittedName>
        <fullName evidence="13">Putative FtsJ cell division protein</fullName>
    </submittedName>
</protein>
<sequence length="996" mass="113223">MSTRHSKIGKGRKDAYYRLAKEQGYRSRAAFKLEQIDERFGFLAGTQCLIDLCAAPGGWSQVAARRMPVGSLIVAVDLVPIRPIPGVVSFQADITTPACRATLRERCAGWEIGAVVHDGAPNMGTDWSLDAFLQNGLVLAAAKLACEFLTRGGIFVTKVFRSSDYLALLHVLEQLFRKVDAFKPRASRDSSAEIFLVCRDYLSPKELDQRFFDPAHVFRDYTREATENAREEVFAAGTKAGFKQESSLRKLVKYLDSDTRHRDGYDEDGGAGLRRSLPVLDFVVGDAPVNMLARHVSIDFTKDVRGNPRFSPYADPSKLPDLTFNGRRIDSWEEYARLHAEIVAHPKTTENIVAVCNDILAMNKGEFRRLLVWRECLLAYLCTITIPLELEATNKAKEGEELQPMAPNMSSAEFLKLPPEQQAVLQAQFLLHERQEKERRDAKYAARKLERERRKQMKKGTHQLGMEDAILQRNLFSLSQYEKLQEQISEKNATTMADVRKLGEQLHDTSGHTSPSNSDSDELGLDERERYLDEIDRNADYWYDELAQKREKLKTKLAERETLFRKSKGYIFEDDLIVSAQNTNEADGLATKRLQDRWFGQAAFLEDKPTYDREKKPSNEPEMDKDDEYWDSYPLPRDILQRVAAHKRRVKEIARQEKKKARREAQLAALKESVDNVGTFESALHARSNTIEIVHEPEASSHTKGSETEDSSGDDSSPMVDGSLKKLTTMLTTEDIRLGYTQDRVDMGSNGALSMSSDSHVSSSSDEEVFEEDLMNKEEARLLKDPHNQAIKLALVKKAGTKKGRDELLDSTINRYAFFHDEDPGSLPRWFVNDEETHWRPAPPVTKDEIALQKARIEALSARPIKKVREAMARKRLRAYSRLKMLTTKADALTARTDLSEREKVTILEKAAARVRKAGQERKRTRIVVSNINKRGALDNAGRRDKRGVKHVDRRMKKDLLRGHPFIGGVGKKAMRSKGLVNQALAQFKQQKRRRR</sequence>
<keyword evidence="14" id="KW-1185">Reference proteome</keyword>
<reference evidence="13 14" key="1">
    <citation type="submission" date="2019-05" db="EMBL/GenBank/DDBJ databases">
        <title>The compact genome of Giardia muris reveals important steps in the evolution of intestinal protozoan parasites.</title>
        <authorList>
            <person name="Xu F."/>
            <person name="Jimenez-Gonzalez A."/>
            <person name="Einarsson E."/>
            <person name="Astvaldsson A."/>
            <person name="Peirasmaki D."/>
            <person name="Eckmann L."/>
            <person name="Andersson J.O."/>
            <person name="Svard S.G."/>
            <person name="Jerlstrom-Hultqvist J."/>
        </authorList>
    </citation>
    <scope>NUCLEOTIDE SEQUENCE [LARGE SCALE GENOMIC DNA]</scope>
    <source>
        <strain evidence="13 14">Roberts-Thomson</strain>
    </source>
</reference>
<feature type="domain" description="Ribosomal RNA methyltransferase FtsJ" evidence="10">
    <location>
        <begin position="25"/>
        <end position="201"/>
    </location>
</feature>
<keyword evidence="6" id="KW-0949">S-adenosyl-L-methionine</keyword>
<evidence type="ECO:0000256" key="5">
    <source>
        <dbReference type="ARBA" id="ARBA00022679"/>
    </source>
</evidence>
<evidence type="ECO:0000313" key="14">
    <source>
        <dbReference type="Proteomes" id="UP000315496"/>
    </source>
</evidence>
<dbReference type="InterPro" id="IPR024576">
    <property type="entry name" value="rRNA_MeTfrase_Spb1_DUF3381"/>
</dbReference>
<feature type="region of interest" description="Disordered" evidence="9">
    <location>
        <begin position="694"/>
        <end position="722"/>
    </location>
</feature>
<feature type="region of interest" description="Disordered" evidence="9">
    <location>
        <begin position="609"/>
        <end position="630"/>
    </location>
</feature>
<dbReference type="GO" id="GO:0030687">
    <property type="term" value="C:preribosome, large subunit precursor"/>
    <property type="evidence" value="ECO:0007669"/>
    <property type="project" value="TreeGrafter"/>
</dbReference>
<dbReference type="GO" id="GO:0000463">
    <property type="term" value="P:maturation of LSU-rRNA from tricistronic rRNA transcript (SSU-rRNA, 5.8S rRNA, LSU-rRNA)"/>
    <property type="evidence" value="ECO:0007669"/>
    <property type="project" value="TreeGrafter"/>
</dbReference>
<evidence type="ECO:0000256" key="4">
    <source>
        <dbReference type="ARBA" id="ARBA00022603"/>
    </source>
</evidence>
<dbReference type="OrthoDB" id="1287559at2759"/>
<dbReference type="GO" id="GO:0000466">
    <property type="term" value="P:maturation of 5.8S rRNA from tricistronic rRNA transcript (SSU-rRNA, 5.8S rRNA, LSU-rRNA)"/>
    <property type="evidence" value="ECO:0007669"/>
    <property type="project" value="TreeGrafter"/>
</dbReference>
<gene>
    <name evidence="13" type="ORF">GMRT_12379</name>
</gene>
<feature type="domain" description="Ribosomal RNA methyltransferase SPB1-like C-terminal" evidence="11">
    <location>
        <begin position="766"/>
        <end position="960"/>
    </location>
</feature>
<keyword evidence="13" id="KW-0131">Cell cycle</keyword>
<dbReference type="InterPro" id="IPR002877">
    <property type="entry name" value="RNA_MeTrfase_FtsJ_dom"/>
</dbReference>
<dbReference type="SUPFAM" id="SSF53335">
    <property type="entry name" value="S-adenosyl-L-methionine-dependent methyltransferases"/>
    <property type="match status" value="1"/>
</dbReference>
<keyword evidence="7" id="KW-0539">Nucleus</keyword>
<dbReference type="FunFam" id="3.40.50.150:FF:000004">
    <property type="entry name" value="AdoMet-dependent rRNA methyltransferase SPB1"/>
    <property type="match status" value="1"/>
</dbReference>
<dbReference type="InterPro" id="IPR015507">
    <property type="entry name" value="rRNA-MeTfrase_E"/>
</dbReference>
<keyword evidence="4" id="KW-0489">Methyltransferase</keyword>
<dbReference type="Pfam" id="PF11861">
    <property type="entry name" value="DUF3381"/>
    <property type="match status" value="1"/>
</dbReference>
<evidence type="ECO:0000313" key="13">
    <source>
        <dbReference type="EMBL" id="TNJ27264.1"/>
    </source>
</evidence>
<evidence type="ECO:0000256" key="3">
    <source>
        <dbReference type="ARBA" id="ARBA00022552"/>
    </source>
</evidence>
<dbReference type="EMBL" id="VDLU01000004">
    <property type="protein sequence ID" value="TNJ27264.1"/>
    <property type="molecule type" value="Genomic_DNA"/>
</dbReference>
<dbReference type="Gene3D" id="3.40.50.150">
    <property type="entry name" value="Vaccinia Virus protein VP39"/>
    <property type="match status" value="1"/>
</dbReference>
<dbReference type="PANTHER" id="PTHR10920">
    <property type="entry name" value="RIBOSOMAL RNA METHYLTRANSFERASE"/>
    <property type="match status" value="1"/>
</dbReference>